<gene>
    <name evidence="15" type="ORF">BHQ10_003860</name>
</gene>
<dbReference type="SUPFAM" id="SSF54556">
    <property type="entry name" value="Chitinase insertion domain"/>
    <property type="match status" value="1"/>
</dbReference>
<dbReference type="InterPro" id="IPR029070">
    <property type="entry name" value="Chitinase_insertion_sf"/>
</dbReference>
<evidence type="ECO:0000313" key="15">
    <source>
        <dbReference type="EMBL" id="RAO67848.1"/>
    </source>
</evidence>
<dbReference type="InterPro" id="IPR011583">
    <property type="entry name" value="Chitinase_II/V-like_cat"/>
</dbReference>
<keyword evidence="8" id="KW-0119">Carbohydrate metabolism</keyword>
<evidence type="ECO:0000256" key="8">
    <source>
        <dbReference type="ARBA" id="ARBA00023277"/>
    </source>
</evidence>
<accession>A0A364KWC0</accession>
<proteinExistence type="inferred from homology"/>
<dbReference type="PROSITE" id="PS01095">
    <property type="entry name" value="GH18_1"/>
    <property type="match status" value="1"/>
</dbReference>
<sequence>MTYTVVSAAIWLLFFLHAVSGTFLSQIEPCPDYCGDKDPKDWTVYSSLAPLSQCSQPVIFDFNIHSPVDADTIFKLRACNAGNAMPSSVAQVNEGQSNITARSISAREATKSTSSSSSGSAAEVSFQLLSGGSSASTAATDYTTILSALQSRLQNQTTENDAATILFGYSNGVTVGMFVGAGMDPAATPQVFKYLLAQEPENEMVAQLCGANRTAKYVYGFSLNMNGDVGAVQKDVLSWWNGECVESSAGTTSQPFNVEIVNQNPGKTNSTSVKARRDGTCRTISVNGGDGCGSLAAECGISGADFDTYNSQRTNLCSSLAVGEKVCCSSGGLPNWQPSANPDGTCVVYNVQADDGCQAIALNYGWQISDLSDFNDGTTWGWTGCNPLPAGLAMCVSKGTPPLPASVSNAVCGPIVPGTTQPDNGTAIADLNPCPLNACCDIWGQCGITELYCKDDKGPTGNPGTAPDKEYGCISNCGTGVTNNKSPPSEFISVGYYEQFNWDRECLNMRSADLQNSSYTHIHWAFAGVNPDFTVNITDDGDGQFAHFRQLTGIKRIVSFGGWGYSTDPSTYDTLRSAMTEANRATFVNNIKDFAVQNNLDGIDIDWEYPGEPDIPGIPPGQPTDGPNYLQFLLSLKVALGDTMSLSIAAPASYWYLKQFPIKQMSQVVDYIVYMTYDLHGQWDYGNKFAQEGCDAGNCLRSHVNLTETGYTLAMITKAGVSASKVVVGISSYGRSFGMTDPGCTGVDCTFQGEVINGTGGGSTADAGRCTATRGYISNAEINELINNGEAKGWYDDGSNSDMAVWNTTWVAYQSIATRSSRTSFYKSLNFGGIIDWAVDLLEFTGDDGDEIDPSQDDSGDGSYPIPDLSCSDSYATLDDIEAAIDNIPSMCAAIYMVQVLQTIYNDAMTQYDTLMTKGYDDKFKIYAGVVVDHAGDSMTQMIYENGTKYFDCIVAEMNFCCSSCSSDDGGCDYCRNDTSGCTEYCDPRFGNCSPLDKRDLYTRLQDLGPAGLFARDVRNIPGYSKESEPCPPDYSKHGYGDTDLNGVPSNSIWWSFQDDDTTAQFYADLYSQTAIPKNKTSIQTHVRNTNDCAPAASLGDGDDCWNLGVDYTMPYVDNYTESDVVNPKDVVTAATANATDLLGQIGDVLLMLQSDLYDGDFMDVVDTISIPIMMINSSISEMATIESVADEITKEKRMEIILAFFGAILFLVPIAGEVLGSIAELAEIGAIVSAVGEIGNVAFDIYSVASDPNNAPLAIMSAIFEPLALLDVAKVAKAATIRRGMSADDVGKLGKQVKPVLDKIDSIKSGTKCYI</sequence>
<reference evidence="15 16" key="1">
    <citation type="journal article" date="2017" name="Biotechnol. Biofuels">
        <title>Differential beta-glucosidase expression as a function of carbon source availability in Talaromyces amestolkiae: a genomic and proteomic approach.</title>
        <authorList>
            <person name="de Eugenio L.I."/>
            <person name="Mendez-Liter J.A."/>
            <person name="Nieto-Dominguez M."/>
            <person name="Alonso L."/>
            <person name="Gil-Munoz J."/>
            <person name="Barriuso J."/>
            <person name="Prieto A."/>
            <person name="Martinez M.J."/>
        </authorList>
    </citation>
    <scope>NUCLEOTIDE SEQUENCE [LARGE SCALE GENOMIC DNA]</scope>
    <source>
        <strain evidence="15 16">CIB</strain>
    </source>
</reference>
<dbReference type="SUPFAM" id="SSF57016">
    <property type="entry name" value="Plant lectins/antimicrobial peptides"/>
    <property type="match status" value="1"/>
</dbReference>
<keyword evidence="7" id="KW-0843">Virulence</keyword>
<dbReference type="SMART" id="SM00636">
    <property type="entry name" value="Glyco_18"/>
    <property type="match status" value="1"/>
</dbReference>
<dbReference type="STRING" id="1196081.A0A364KWC0"/>
<evidence type="ECO:0000256" key="2">
    <source>
        <dbReference type="ARBA" id="ARBA00008682"/>
    </source>
</evidence>
<keyword evidence="6" id="KW-0146">Chitin degradation</keyword>
<protein>
    <recommendedName>
        <fullName evidence="3">chitinase</fullName>
        <ecNumber evidence="3">3.2.1.14</ecNumber>
    </recommendedName>
</protein>
<dbReference type="PROSITE" id="PS51782">
    <property type="entry name" value="LYSM"/>
    <property type="match status" value="2"/>
</dbReference>
<comment type="similarity">
    <text evidence="2">Belongs to the glycosyl hydrolase 18 family. Chitinase class V subfamily.</text>
</comment>
<keyword evidence="4" id="KW-0147">Chitin-binding</keyword>
<dbReference type="EC" id="3.2.1.14" evidence="3"/>
<keyword evidence="5 11" id="KW-0378">Hydrolase</keyword>
<keyword evidence="10" id="KW-0624">Polysaccharide degradation</keyword>
<evidence type="ECO:0000259" key="14">
    <source>
        <dbReference type="PROSITE" id="PS51910"/>
    </source>
</evidence>
<dbReference type="RefSeq" id="XP_040732364.1">
    <property type="nucleotide sequence ID" value="XM_040876163.1"/>
</dbReference>
<organism evidence="15 16">
    <name type="scientific">Talaromyces amestolkiae</name>
    <dbReference type="NCBI Taxonomy" id="1196081"/>
    <lineage>
        <taxon>Eukaryota</taxon>
        <taxon>Fungi</taxon>
        <taxon>Dikarya</taxon>
        <taxon>Ascomycota</taxon>
        <taxon>Pezizomycotina</taxon>
        <taxon>Eurotiomycetes</taxon>
        <taxon>Eurotiomycetidae</taxon>
        <taxon>Eurotiales</taxon>
        <taxon>Trichocomaceae</taxon>
        <taxon>Talaromyces</taxon>
        <taxon>Talaromyces sect. Talaromyces</taxon>
    </lineage>
</organism>
<evidence type="ECO:0000256" key="4">
    <source>
        <dbReference type="ARBA" id="ARBA00022669"/>
    </source>
</evidence>
<dbReference type="InterPro" id="IPR017853">
    <property type="entry name" value="GH"/>
</dbReference>
<evidence type="ECO:0000256" key="9">
    <source>
        <dbReference type="ARBA" id="ARBA00023295"/>
    </source>
</evidence>
<dbReference type="CDD" id="cd02878">
    <property type="entry name" value="GH18_zymocin_alpha"/>
    <property type="match status" value="1"/>
</dbReference>
<dbReference type="InterPro" id="IPR036779">
    <property type="entry name" value="LysM_dom_sf"/>
</dbReference>
<evidence type="ECO:0000256" key="3">
    <source>
        <dbReference type="ARBA" id="ARBA00012729"/>
    </source>
</evidence>
<dbReference type="PANTHER" id="PTHR47700">
    <property type="entry name" value="V CHITINASE, PUTATIVE (AFU_ORTHOLOGUE AFUA_6G13720)-RELATED"/>
    <property type="match status" value="1"/>
</dbReference>
<evidence type="ECO:0000256" key="12">
    <source>
        <dbReference type="SAM" id="SignalP"/>
    </source>
</evidence>
<feature type="signal peptide" evidence="12">
    <location>
        <begin position="1"/>
        <end position="21"/>
    </location>
</feature>
<dbReference type="InterPro" id="IPR001223">
    <property type="entry name" value="Glyco_hydro18_cat"/>
</dbReference>
<dbReference type="GO" id="GO:0006032">
    <property type="term" value="P:chitin catabolic process"/>
    <property type="evidence" value="ECO:0007669"/>
    <property type="project" value="UniProtKB-KW"/>
</dbReference>
<dbReference type="GO" id="GO:0008843">
    <property type="term" value="F:endochitinase activity"/>
    <property type="evidence" value="ECO:0007669"/>
    <property type="project" value="UniProtKB-EC"/>
</dbReference>
<dbReference type="Gene3D" id="3.10.350.10">
    <property type="entry name" value="LysM domain"/>
    <property type="match status" value="2"/>
</dbReference>
<evidence type="ECO:0000256" key="5">
    <source>
        <dbReference type="ARBA" id="ARBA00022801"/>
    </source>
</evidence>
<evidence type="ECO:0000313" key="16">
    <source>
        <dbReference type="Proteomes" id="UP000249363"/>
    </source>
</evidence>
<dbReference type="CDD" id="cd00035">
    <property type="entry name" value="ChtBD1"/>
    <property type="match status" value="1"/>
</dbReference>
<name>A0A364KWC0_TALAM</name>
<evidence type="ECO:0000256" key="1">
    <source>
        <dbReference type="ARBA" id="ARBA00000822"/>
    </source>
</evidence>
<dbReference type="InterPro" id="IPR018392">
    <property type="entry name" value="LysM"/>
</dbReference>
<keyword evidence="16" id="KW-1185">Reference proteome</keyword>
<keyword evidence="12" id="KW-0732">Signal</keyword>
<comment type="caution">
    <text evidence="15">The sequence shown here is derived from an EMBL/GenBank/DDBJ whole genome shotgun (WGS) entry which is preliminary data.</text>
</comment>
<dbReference type="Pfam" id="PF00704">
    <property type="entry name" value="Glyco_hydro_18"/>
    <property type="match status" value="1"/>
</dbReference>
<feature type="domain" description="LysM" evidence="13">
    <location>
        <begin position="282"/>
        <end position="328"/>
    </location>
</feature>
<dbReference type="Gene3D" id="3.20.20.80">
    <property type="entry name" value="Glycosidases"/>
    <property type="match status" value="1"/>
</dbReference>
<evidence type="ECO:0000256" key="6">
    <source>
        <dbReference type="ARBA" id="ARBA00023024"/>
    </source>
</evidence>
<evidence type="ECO:0000259" key="13">
    <source>
        <dbReference type="PROSITE" id="PS51782"/>
    </source>
</evidence>
<dbReference type="Gene3D" id="3.10.50.10">
    <property type="match status" value="1"/>
</dbReference>
<feature type="domain" description="GH18" evidence="14">
    <location>
        <begin position="491"/>
        <end position="859"/>
    </location>
</feature>
<dbReference type="EMBL" id="MIKG01000006">
    <property type="protein sequence ID" value="RAO67848.1"/>
    <property type="molecule type" value="Genomic_DNA"/>
</dbReference>
<dbReference type="InterPro" id="IPR053214">
    <property type="entry name" value="LysM12-like"/>
</dbReference>
<dbReference type="PROSITE" id="PS51910">
    <property type="entry name" value="GH18_2"/>
    <property type="match status" value="1"/>
</dbReference>
<dbReference type="GeneID" id="63793076"/>
<dbReference type="InterPro" id="IPR001579">
    <property type="entry name" value="Glyco_hydro_18_chit_AS"/>
</dbReference>
<evidence type="ECO:0000256" key="11">
    <source>
        <dbReference type="RuleBase" id="RU000489"/>
    </source>
</evidence>
<dbReference type="InterPro" id="IPR036861">
    <property type="entry name" value="Endochitinase-like_sf"/>
</dbReference>
<dbReference type="Proteomes" id="UP000249363">
    <property type="component" value="Unassembled WGS sequence"/>
</dbReference>
<dbReference type="PANTHER" id="PTHR47700:SF2">
    <property type="entry name" value="CHITINASE"/>
    <property type="match status" value="1"/>
</dbReference>
<comment type="catalytic activity">
    <reaction evidence="1">
        <text>Random endo-hydrolysis of N-acetyl-beta-D-glucosaminide (1-&gt;4)-beta-linkages in chitin and chitodextrins.</text>
        <dbReference type="EC" id="3.2.1.14"/>
    </reaction>
</comment>
<feature type="domain" description="LysM" evidence="13">
    <location>
        <begin position="347"/>
        <end position="396"/>
    </location>
</feature>
<keyword evidence="9 11" id="KW-0326">Glycosidase</keyword>
<evidence type="ECO:0000256" key="7">
    <source>
        <dbReference type="ARBA" id="ARBA00023026"/>
    </source>
</evidence>
<dbReference type="SUPFAM" id="SSF51445">
    <property type="entry name" value="(Trans)glycosidases"/>
    <property type="match status" value="1"/>
</dbReference>
<dbReference type="GO" id="GO:0008061">
    <property type="term" value="F:chitin binding"/>
    <property type="evidence" value="ECO:0007669"/>
    <property type="project" value="UniProtKB-KW"/>
</dbReference>
<evidence type="ECO:0000256" key="10">
    <source>
        <dbReference type="ARBA" id="ARBA00023326"/>
    </source>
</evidence>
<feature type="chain" id="PRO_5016645121" description="chitinase" evidence="12">
    <location>
        <begin position="22"/>
        <end position="1316"/>
    </location>
</feature>
<dbReference type="GO" id="GO:0000272">
    <property type="term" value="P:polysaccharide catabolic process"/>
    <property type="evidence" value="ECO:0007669"/>
    <property type="project" value="UniProtKB-KW"/>
</dbReference>
<dbReference type="OrthoDB" id="73875at2759"/>